<dbReference type="InterPro" id="IPR036361">
    <property type="entry name" value="SAP_dom_sf"/>
</dbReference>
<dbReference type="PANTHER" id="PTHR46551:SF1">
    <property type="entry name" value="SAP DOMAIN-CONTAINING RIBONUCLEOPROTEIN"/>
    <property type="match status" value="1"/>
</dbReference>
<dbReference type="InterPro" id="IPR052240">
    <property type="entry name" value="SAP_domain_ribonucleoprotein"/>
</dbReference>
<evidence type="ECO:0000259" key="3">
    <source>
        <dbReference type="Pfam" id="PF18592"/>
    </source>
</evidence>
<evidence type="ECO:0000256" key="1">
    <source>
        <dbReference type="ARBA" id="ARBA00022553"/>
    </source>
</evidence>
<organism evidence="4 5">
    <name type="scientific">Galerina marginata (strain CBS 339.88)</name>
    <dbReference type="NCBI Taxonomy" id="685588"/>
    <lineage>
        <taxon>Eukaryota</taxon>
        <taxon>Fungi</taxon>
        <taxon>Dikarya</taxon>
        <taxon>Basidiomycota</taxon>
        <taxon>Agaricomycotina</taxon>
        <taxon>Agaricomycetes</taxon>
        <taxon>Agaricomycetidae</taxon>
        <taxon>Agaricales</taxon>
        <taxon>Agaricineae</taxon>
        <taxon>Strophariaceae</taxon>
        <taxon>Galerina</taxon>
    </lineage>
</organism>
<dbReference type="STRING" id="685588.A0A067T687"/>
<evidence type="ECO:0000313" key="5">
    <source>
        <dbReference type="Proteomes" id="UP000027222"/>
    </source>
</evidence>
<sequence length="201" mass="21608">MDAKLKALKVVDLKQILAKAHVVVPAKATKNDLIARIQASKPALDVYAALYPQDDLLAPPEEVDWNVDQLDSPPQEKHKPAPSTSDPAPPPPAPAATPAAPIPVSAPTAAAADDELEKKRQRAARFGIPFVEPQQKRAKPIVPGVDPKKLEERAARFGIPAVPPTATNGKKRAAPHAAEVDPEELERRKKRAERFGLANKA</sequence>
<dbReference type="OrthoDB" id="445357at2759"/>
<evidence type="ECO:0000256" key="2">
    <source>
        <dbReference type="SAM" id="MobiDB-lite"/>
    </source>
</evidence>
<feature type="compositionally biased region" description="Basic and acidic residues" evidence="2">
    <location>
        <begin position="146"/>
        <end position="155"/>
    </location>
</feature>
<dbReference type="GO" id="GO:0005634">
    <property type="term" value="C:nucleus"/>
    <property type="evidence" value="ECO:0007669"/>
    <property type="project" value="TreeGrafter"/>
</dbReference>
<dbReference type="Proteomes" id="UP000027222">
    <property type="component" value="Unassembled WGS sequence"/>
</dbReference>
<dbReference type="GO" id="GO:0016973">
    <property type="term" value="P:poly(A)+ mRNA export from nucleus"/>
    <property type="evidence" value="ECO:0007669"/>
    <property type="project" value="TreeGrafter"/>
</dbReference>
<proteinExistence type="predicted"/>
<dbReference type="PANTHER" id="PTHR46551">
    <property type="entry name" value="SAP DOMAIN-CONTAINING RIBONUCLEOPROTEIN"/>
    <property type="match status" value="1"/>
</dbReference>
<feature type="region of interest" description="Disordered" evidence="2">
    <location>
        <begin position="60"/>
        <end position="201"/>
    </location>
</feature>
<reference evidence="5" key="1">
    <citation type="journal article" date="2014" name="Proc. Natl. Acad. Sci. U.S.A.">
        <title>Extensive sampling of basidiomycete genomes demonstrates inadequacy of the white-rot/brown-rot paradigm for wood decay fungi.</title>
        <authorList>
            <person name="Riley R."/>
            <person name="Salamov A.A."/>
            <person name="Brown D.W."/>
            <person name="Nagy L.G."/>
            <person name="Floudas D."/>
            <person name="Held B.W."/>
            <person name="Levasseur A."/>
            <person name="Lombard V."/>
            <person name="Morin E."/>
            <person name="Otillar R."/>
            <person name="Lindquist E.A."/>
            <person name="Sun H."/>
            <person name="LaButti K.M."/>
            <person name="Schmutz J."/>
            <person name="Jabbour D."/>
            <person name="Luo H."/>
            <person name="Baker S.E."/>
            <person name="Pisabarro A.G."/>
            <person name="Walton J.D."/>
            <person name="Blanchette R.A."/>
            <person name="Henrissat B."/>
            <person name="Martin F."/>
            <person name="Cullen D."/>
            <person name="Hibbett D.S."/>
            <person name="Grigoriev I.V."/>
        </authorList>
    </citation>
    <scope>NUCLEOTIDE SEQUENCE [LARGE SCALE GENOMIC DNA]</scope>
    <source>
        <strain evidence="5">CBS 339.88</strain>
    </source>
</reference>
<dbReference type="AlphaFoldDB" id="A0A067T687"/>
<keyword evidence="5" id="KW-1185">Reference proteome</keyword>
<accession>A0A067T687</accession>
<name>A0A067T687_GALM3</name>
<dbReference type="HOGENOM" id="CLU_096889_0_0_1"/>
<feature type="domain" description="THO1-MOS11 C-terminal" evidence="3">
    <location>
        <begin position="110"/>
        <end position="135"/>
    </location>
</feature>
<dbReference type="Pfam" id="PF18592">
    <property type="entry name" value="Tho1_MOS11_C"/>
    <property type="match status" value="1"/>
</dbReference>
<dbReference type="EMBL" id="KL142381">
    <property type="protein sequence ID" value="KDR75424.1"/>
    <property type="molecule type" value="Genomic_DNA"/>
</dbReference>
<feature type="compositionally biased region" description="Low complexity" evidence="2">
    <location>
        <begin position="96"/>
        <end position="111"/>
    </location>
</feature>
<gene>
    <name evidence="4" type="ORF">GALMADRAFT_555276</name>
</gene>
<dbReference type="InterPro" id="IPR040746">
    <property type="entry name" value="THO1_MOS11_C"/>
</dbReference>
<dbReference type="Gene3D" id="1.10.720.30">
    <property type="entry name" value="SAP domain"/>
    <property type="match status" value="1"/>
</dbReference>
<keyword evidence="1" id="KW-0597">Phosphoprotein</keyword>
<protein>
    <recommendedName>
        <fullName evidence="3">THO1-MOS11 C-terminal domain-containing protein</fullName>
    </recommendedName>
</protein>
<evidence type="ECO:0000313" key="4">
    <source>
        <dbReference type="EMBL" id="KDR75424.1"/>
    </source>
</evidence>